<dbReference type="Proteomes" id="UP000222542">
    <property type="component" value="Unassembled WGS sequence"/>
</dbReference>
<keyword evidence="3" id="KW-0812">Transmembrane</keyword>
<protein>
    <recommendedName>
        <fullName evidence="6">Pentatricopeptide repeat-containing protein</fullName>
    </recommendedName>
</protein>
<evidence type="ECO:0000256" key="2">
    <source>
        <dbReference type="PROSITE-ProRule" id="PRU00708"/>
    </source>
</evidence>
<dbReference type="GO" id="GO:0009451">
    <property type="term" value="P:RNA modification"/>
    <property type="evidence" value="ECO:0007669"/>
    <property type="project" value="InterPro"/>
</dbReference>
<evidence type="ECO:0000256" key="1">
    <source>
        <dbReference type="ARBA" id="ARBA00022737"/>
    </source>
</evidence>
<reference evidence="4 5" key="1">
    <citation type="journal article" date="2014" name="Nat. Genet.">
        <title>Genome sequence of the hot pepper provides insights into the evolution of pungency in Capsicum species.</title>
        <authorList>
            <person name="Kim S."/>
            <person name="Park M."/>
            <person name="Yeom S.I."/>
            <person name="Kim Y.M."/>
            <person name="Lee J.M."/>
            <person name="Lee H.A."/>
            <person name="Seo E."/>
            <person name="Choi J."/>
            <person name="Cheong K."/>
            <person name="Kim K.T."/>
            <person name="Jung K."/>
            <person name="Lee G.W."/>
            <person name="Oh S.K."/>
            <person name="Bae C."/>
            <person name="Kim S.B."/>
            <person name="Lee H.Y."/>
            <person name="Kim S.Y."/>
            <person name="Kim M.S."/>
            <person name="Kang B.C."/>
            <person name="Jo Y.D."/>
            <person name="Yang H.B."/>
            <person name="Jeong H.J."/>
            <person name="Kang W.H."/>
            <person name="Kwon J.K."/>
            <person name="Shin C."/>
            <person name="Lim J.Y."/>
            <person name="Park J.H."/>
            <person name="Huh J.H."/>
            <person name="Kim J.S."/>
            <person name="Kim B.D."/>
            <person name="Cohen O."/>
            <person name="Paran I."/>
            <person name="Suh M.C."/>
            <person name="Lee S.B."/>
            <person name="Kim Y.K."/>
            <person name="Shin Y."/>
            <person name="Noh S.J."/>
            <person name="Park J."/>
            <person name="Seo Y.S."/>
            <person name="Kwon S.Y."/>
            <person name="Kim H.A."/>
            <person name="Park J.M."/>
            <person name="Kim H.J."/>
            <person name="Choi S.B."/>
            <person name="Bosland P.W."/>
            <person name="Reeves G."/>
            <person name="Jo S.H."/>
            <person name="Lee B.W."/>
            <person name="Cho H.T."/>
            <person name="Choi H.S."/>
            <person name="Lee M.S."/>
            <person name="Yu Y."/>
            <person name="Do Choi Y."/>
            <person name="Park B.S."/>
            <person name="van Deynze A."/>
            <person name="Ashrafi H."/>
            <person name="Hill T."/>
            <person name="Kim W.T."/>
            <person name="Pai H.S."/>
            <person name="Ahn H.K."/>
            <person name="Yeam I."/>
            <person name="Giovannoni J.J."/>
            <person name="Rose J.K."/>
            <person name="Sorensen I."/>
            <person name="Lee S.J."/>
            <person name="Kim R.W."/>
            <person name="Choi I.Y."/>
            <person name="Choi B.S."/>
            <person name="Lim J.S."/>
            <person name="Lee Y.H."/>
            <person name="Choi D."/>
        </authorList>
    </citation>
    <scope>NUCLEOTIDE SEQUENCE [LARGE SCALE GENOMIC DNA]</scope>
    <source>
        <strain evidence="5">cv. CM334</strain>
    </source>
</reference>
<keyword evidence="3" id="KW-1133">Transmembrane helix</keyword>
<keyword evidence="1" id="KW-0677">Repeat</keyword>
<gene>
    <name evidence="4" type="ORF">T459_30073</name>
</gene>
<dbReference type="InterPro" id="IPR011990">
    <property type="entry name" value="TPR-like_helical_dom_sf"/>
</dbReference>
<dbReference type="Gramene" id="PHT65648">
    <property type="protein sequence ID" value="PHT65648"/>
    <property type="gene ID" value="T459_30073"/>
</dbReference>
<proteinExistence type="predicted"/>
<evidence type="ECO:0000313" key="4">
    <source>
        <dbReference type="EMBL" id="PHT65648.1"/>
    </source>
</evidence>
<comment type="caution">
    <text evidence="4">The sequence shown here is derived from an EMBL/GenBank/DDBJ whole genome shotgun (WGS) entry which is preliminary data.</text>
</comment>
<organism evidence="4 5">
    <name type="scientific">Capsicum annuum</name>
    <name type="common">Capsicum pepper</name>
    <dbReference type="NCBI Taxonomy" id="4072"/>
    <lineage>
        <taxon>Eukaryota</taxon>
        <taxon>Viridiplantae</taxon>
        <taxon>Streptophyta</taxon>
        <taxon>Embryophyta</taxon>
        <taxon>Tracheophyta</taxon>
        <taxon>Spermatophyta</taxon>
        <taxon>Magnoliopsida</taxon>
        <taxon>eudicotyledons</taxon>
        <taxon>Gunneridae</taxon>
        <taxon>Pentapetalae</taxon>
        <taxon>asterids</taxon>
        <taxon>lamiids</taxon>
        <taxon>Solanales</taxon>
        <taxon>Solanaceae</taxon>
        <taxon>Solanoideae</taxon>
        <taxon>Capsiceae</taxon>
        <taxon>Capsicum</taxon>
    </lineage>
</organism>
<evidence type="ECO:0000256" key="3">
    <source>
        <dbReference type="SAM" id="Phobius"/>
    </source>
</evidence>
<dbReference type="InterPro" id="IPR046960">
    <property type="entry name" value="PPR_At4g14850-like_plant"/>
</dbReference>
<dbReference type="GO" id="GO:0003723">
    <property type="term" value="F:RNA binding"/>
    <property type="evidence" value="ECO:0007669"/>
    <property type="project" value="InterPro"/>
</dbReference>
<dbReference type="InterPro" id="IPR002885">
    <property type="entry name" value="PPR_rpt"/>
</dbReference>
<dbReference type="PANTHER" id="PTHR47926">
    <property type="entry name" value="PENTATRICOPEPTIDE REPEAT-CONTAINING PROTEIN"/>
    <property type="match status" value="1"/>
</dbReference>
<dbReference type="PANTHER" id="PTHR47926:SF533">
    <property type="entry name" value="DYW DOMAIN-CONTAINING PROTEIN"/>
    <property type="match status" value="1"/>
</dbReference>
<reference evidence="4 5" key="2">
    <citation type="journal article" date="2017" name="Genome Biol.">
        <title>New reference genome sequences of hot pepper reveal the massive evolution of plant disease-resistance genes by retroduplication.</title>
        <authorList>
            <person name="Kim S."/>
            <person name="Park J."/>
            <person name="Yeom S.I."/>
            <person name="Kim Y.M."/>
            <person name="Seo E."/>
            <person name="Kim K.T."/>
            <person name="Kim M.S."/>
            <person name="Lee J.M."/>
            <person name="Cheong K."/>
            <person name="Shin H.S."/>
            <person name="Kim S.B."/>
            <person name="Han K."/>
            <person name="Lee J."/>
            <person name="Park M."/>
            <person name="Lee H.A."/>
            <person name="Lee H.Y."/>
            <person name="Lee Y."/>
            <person name="Oh S."/>
            <person name="Lee J.H."/>
            <person name="Choi E."/>
            <person name="Choi E."/>
            <person name="Lee S.E."/>
            <person name="Jeon J."/>
            <person name="Kim H."/>
            <person name="Choi G."/>
            <person name="Song H."/>
            <person name="Lee J."/>
            <person name="Lee S.C."/>
            <person name="Kwon J.K."/>
            <person name="Lee H.Y."/>
            <person name="Koo N."/>
            <person name="Hong Y."/>
            <person name="Kim R.W."/>
            <person name="Kang W.H."/>
            <person name="Huh J.H."/>
            <person name="Kang B.C."/>
            <person name="Yang T.J."/>
            <person name="Lee Y.H."/>
            <person name="Bennetzen J.L."/>
            <person name="Choi D."/>
        </authorList>
    </citation>
    <scope>NUCLEOTIDE SEQUENCE [LARGE SCALE GENOMIC DNA]</scope>
    <source>
        <strain evidence="5">cv. CM334</strain>
    </source>
</reference>
<dbReference type="NCBIfam" id="TIGR00756">
    <property type="entry name" value="PPR"/>
    <property type="match status" value="1"/>
</dbReference>
<feature type="repeat" description="PPR" evidence="2">
    <location>
        <begin position="56"/>
        <end position="90"/>
    </location>
</feature>
<name>A0A2G2Y7D0_CAPAN</name>
<sequence length="187" mass="21197">MLSGYAKNERFCDVVDVFEATSEKNVMYYNVMFTLYLVIGDFMSARKVFDKMTERNIASWNVLVNGYAKMGRMRKACELFDEMLVRNEVSYMIMILDCVGLGIRRLESVWDDVEQFDDVVRCRSKLCMTTNSGRTGFCNSASLKADASISSNFSILSGSSHSIRRHGQPALYKQHGTDTVGTNLKNL</sequence>
<keyword evidence="3" id="KW-0472">Membrane</keyword>
<evidence type="ECO:0008006" key="6">
    <source>
        <dbReference type="Google" id="ProtNLM"/>
    </source>
</evidence>
<dbReference type="Pfam" id="PF01535">
    <property type="entry name" value="PPR"/>
    <property type="match status" value="2"/>
</dbReference>
<evidence type="ECO:0000313" key="5">
    <source>
        <dbReference type="Proteomes" id="UP000222542"/>
    </source>
</evidence>
<keyword evidence="5" id="KW-1185">Reference proteome</keyword>
<dbReference type="Gene3D" id="1.25.40.10">
    <property type="entry name" value="Tetratricopeptide repeat domain"/>
    <property type="match status" value="1"/>
</dbReference>
<accession>A0A2G2Y7D0</accession>
<dbReference type="PROSITE" id="PS51375">
    <property type="entry name" value="PPR"/>
    <property type="match status" value="1"/>
</dbReference>
<dbReference type="EMBL" id="AYRZ02000012">
    <property type="protein sequence ID" value="PHT65648.1"/>
    <property type="molecule type" value="Genomic_DNA"/>
</dbReference>
<dbReference type="AlphaFoldDB" id="A0A2G2Y7D0"/>
<feature type="transmembrane region" description="Helical" evidence="3">
    <location>
        <begin position="26"/>
        <end position="45"/>
    </location>
</feature>